<protein>
    <recommendedName>
        <fullName evidence="3">Molybdopterin synthase sulfur carrier subunit</fullName>
    </recommendedName>
</protein>
<evidence type="ECO:0000313" key="4">
    <source>
        <dbReference type="EMBL" id="EAW31210.1"/>
    </source>
</evidence>
<dbReference type="InterPro" id="IPR012675">
    <property type="entry name" value="Beta-grasp_dom_sf"/>
</dbReference>
<reference evidence="4 5" key="1">
    <citation type="journal article" date="2010" name="J. Bacteriol.">
        <title>Genome sequence of the oligotrophic marine Gammaproteobacterium HTCC2143, isolated from the Oregon Coast.</title>
        <authorList>
            <person name="Oh H.M."/>
            <person name="Kang I."/>
            <person name="Ferriera S."/>
            <person name="Giovannoni S.J."/>
            <person name="Cho J.C."/>
        </authorList>
    </citation>
    <scope>NUCLEOTIDE SEQUENCE [LARGE SCALE GENOMIC DNA]</scope>
    <source>
        <strain evidence="4 5">HTCC2143</strain>
    </source>
</reference>
<dbReference type="PANTHER" id="PTHR33359">
    <property type="entry name" value="MOLYBDOPTERIN SYNTHASE SULFUR CARRIER SUBUNIT"/>
    <property type="match status" value="1"/>
</dbReference>
<dbReference type="Pfam" id="PF02597">
    <property type="entry name" value="ThiS"/>
    <property type="match status" value="1"/>
</dbReference>
<dbReference type="GO" id="GO:0006777">
    <property type="term" value="P:Mo-molybdopterin cofactor biosynthetic process"/>
    <property type="evidence" value="ECO:0007669"/>
    <property type="project" value="InterPro"/>
</dbReference>
<dbReference type="InterPro" id="IPR003749">
    <property type="entry name" value="ThiS/MoaD-like"/>
</dbReference>
<dbReference type="OrthoDB" id="9801945at2"/>
<comment type="caution">
    <text evidence="4">The sequence shown here is derived from an EMBL/GenBank/DDBJ whole genome shotgun (WGS) entry which is preliminary data.</text>
</comment>
<dbReference type="STRING" id="247633.GP2143_03778"/>
<proteinExistence type="inferred from homology"/>
<dbReference type="Gene3D" id="3.10.20.30">
    <property type="match status" value="1"/>
</dbReference>
<keyword evidence="5" id="KW-1185">Reference proteome</keyword>
<dbReference type="AlphaFoldDB" id="A0YDA7"/>
<dbReference type="PANTHER" id="PTHR33359:SF1">
    <property type="entry name" value="MOLYBDOPTERIN SYNTHASE SULFUR CARRIER SUBUNIT"/>
    <property type="match status" value="1"/>
</dbReference>
<dbReference type="InterPro" id="IPR044672">
    <property type="entry name" value="MOCS2A"/>
</dbReference>
<evidence type="ECO:0000256" key="2">
    <source>
        <dbReference type="ARBA" id="ARBA00024200"/>
    </source>
</evidence>
<dbReference type="InterPro" id="IPR016155">
    <property type="entry name" value="Mopterin_synth/thiamin_S_b"/>
</dbReference>
<gene>
    <name evidence="4" type="ORF">GP2143_03778</name>
</gene>
<name>A0YDA7_9GAMM</name>
<accession>A0YDA7</accession>
<dbReference type="CDD" id="cd00754">
    <property type="entry name" value="Ubl_MoaD"/>
    <property type="match status" value="1"/>
</dbReference>
<evidence type="ECO:0000256" key="1">
    <source>
        <dbReference type="ARBA" id="ARBA00022741"/>
    </source>
</evidence>
<evidence type="ECO:0000313" key="5">
    <source>
        <dbReference type="Proteomes" id="UP000004931"/>
    </source>
</evidence>
<evidence type="ECO:0000256" key="3">
    <source>
        <dbReference type="ARBA" id="ARBA00024247"/>
    </source>
</evidence>
<keyword evidence="1" id="KW-0547">Nucleotide-binding</keyword>
<organism evidence="4 5">
    <name type="scientific">marine gamma proteobacterium HTCC2143</name>
    <dbReference type="NCBI Taxonomy" id="247633"/>
    <lineage>
        <taxon>Bacteria</taxon>
        <taxon>Pseudomonadati</taxon>
        <taxon>Pseudomonadota</taxon>
        <taxon>Gammaproteobacteria</taxon>
        <taxon>Cellvibrionales</taxon>
        <taxon>Spongiibacteraceae</taxon>
        <taxon>BD1-7 clade</taxon>
    </lineage>
</organism>
<dbReference type="SUPFAM" id="SSF54285">
    <property type="entry name" value="MoaD/ThiS"/>
    <property type="match status" value="1"/>
</dbReference>
<sequence>MVQVMFFSLIRERLDTDKLSLSLPMPGMTLLAFTEHLIDTHDAHWREVLTSANIIKSVNQRVVDNDCCLSDGDEIAFFPPVTGG</sequence>
<dbReference type="Proteomes" id="UP000004931">
    <property type="component" value="Unassembled WGS sequence"/>
</dbReference>
<dbReference type="eggNOG" id="COG1977">
    <property type="taxonomic scope" value="Bacteria"/>
</dbReference>
<dbReference type="GO" id="GO:0000166">
    <property type="term" value="F:nucleotide binding"/>
    <property type="evidence" value="ECO:0007669"/>
    <property type="project" value="UniProtKB-KW"/>
</dbReference>
<dbReference type="EMBL" id="AAVT01000004">
    <property type="protein sequence ID" value="EAW31210.1"/>
    <property type="molecule type" value="Genomic_DNA"/>
</dbReference>
<comment type="similarity">
    <text evidence="2">Belongs to the MoaD family.</text>
</comment>
<dbReference type="GO" id="GO:1990133">
    <property type="term" value="C:molybdopterin adenylyltransferase complex"/>
    <property type="evidence" value="ECO:0007669"/>
    <property type="project" value="TreeGrafter"/>
</dbReference>